<dbReference type="EC" id="3.5.1.25" evidence="5"/>
<dbReference type="GO" id="GO:0006046">
    <property type="term" value="P:N-acetylglucosamine catabolic process"/>
    <property type="evidence" value="ECO:0007669"/>
    <property type="project" value="TreeGrafter"/>
</dbReference>
<dbReference type="RefSeq" id="WP_163104681.1">
    <property type="nucleotide sequence ID" value="NZ_JAAAWO010000001.1"/>
</dbReference>
<dbReference type="InterPro" id="IPR006680">
    <property type="entry name" value="Amidohydro-rel"/>
</dbReference>
<feature type="domain" description="Amidohydrolase-related" evidence="9">
    <location>
        <begin position="64"/>
        <end position="381"/>
    </location>
</feature>
<feature type="binding site" evidence="7">
    <location>
        <begin position="230"/>
        <end position="231"/>
    </location>
    <ligand>
        <name>substrate</name>
    </ligand>
</feature>
<feature type="binding site" evidence="8">
    <location>
        <position position="227"/>
    </location>
    <ligand>
        <name>Zn(2+)</name>
        <dbReference type="ChEBI" id="CHEBI:29105"/>
    </ligand>
</feature>
<protein>
    <recommendedName>
        <fullName evidence="5">N-acetylgalactosamine-6-phosphate deacetylase</fullName>
        <ecNumber evidence="5">3.5.1.25</ecNumber>
    </recommendedName>
    <alternativeName>
        <fullName evidence="5">N-acetylglucosamine-6-phosphate deacetylase</fullName>
    </alternativeName>
</protein>
<sequence>MQKTIYVDSILVNAEWKAQQVMIVENGTISDIVDAAKFATGNEMTANSKDLASKVNVDERIEGTVIPGYVDTQVNGGGGVMFNHAPTLESVNTIANAHARFGTTSLFPTLITDDFATISSAADAISQAIRLNHPSIMGVHFEGPHLSVAKKGVHKAAHIRSISDEELAVYTRKDIGQVIVTVAPENVSPEVIQALVSENVVVALGHSNAPYEVVQRALDAGATGFTHLFNAMSPLTSREPGMVGAALLSDAICGLIVDHQHLHKKSAELACKVKSEKGIMLVTDAMAHVGGKQDTVAFFDTEITRTSTRTGEKLTTPDGTLAGSCLDMHSALRHCVNDLGITLKSASVMASTTASCFTCTQRNIGQLVPGTAANFVVLDDKLNLKAVWQRGLNIHNND</sequence>
<dbReference type="Gene3D" id="3.20.20.140">
    <property type="entry name" value="Metal-dependent hydrolases"/>
    <property type="match status" value="1"/>
</dbReference>
<evidence type="ECO:0000256" key="4">
    <source>
        <dbReference type="ARBA" id="ARBA00023277"/>
    </source>
</evidence>
<feature type="binding site" evidence="8">
    <location>
        <position position="142"/>
    </location>
    <ligand>
        <name>Zn(2+)</name>
        <dbReference type="ChEBI" id="CHEBI:29105"/>
    </ligand>
</feature>
<dbReference type="AlphaFoldDB" id="A0A6N9TA54"/>
<dbReference type="Gene3D" id="2.30.40.10">
    <property type="entry name" value="Urease, subunit C, domain 1"/>
    <property type="match status" value="1"/>
</dbReference>
<evidence type="ECO:0000256" key="6">
    <source>
        <dbReference type="PIRSR" id="PIRSR038994-1"/>
    </source>
</evidence>
<comment type="caution">
    <text evidence="10">The sequence shown here is derived from an EMBL/GenBank/DDBJ whole genome shotgun (WGS) entry which is preliminary data.</text>
</comment>
<dbReference type="GO" id="GO:0046872">
    <property type="term" value="F:metal ion binding"/>
    <property type="evidence" value="ECO:0007669"/>
    <property type="project" value="UniProtKB-KW"/>
</dbReference>
<comment type="cofactor">
    <cofactor evidence="8">
        <name>a divalent metal cation</name>
        <dbReference type="ChEBI" id="CHEBI:60240"/>
    </cofactor>
    <text evidence="8">Binds 1 divalent metal cation per subunit.</text>
</comment>
<evidence type="ECO:0000256" key="1">
    <source>
        <dbReference type="ARBA" id="ARBA00010716"/>
    </source>
</evidence>
<dbReference type="PANTHER" id="PTHR11113">
    <property type="entry name" value="N-ACETYLGLUCOSAMINE-6-PHOSPHATE DEACETYLASE"/>
    <property type="match status" value="1"/>
</dbReference>
<accession>A0A6N9TA54</accession>
<feature type="binding site" evidence="8">
    <location>
        <position position="206"/>
    </location>
    <ligand>
        <name>Zn(2+)</name>
        <dbReference type="ChEBI" id="CHEBI:29105"/>
    </ligand>
</feature>
<evidence type="ECO:0000313" key="10">
    <source>
        <dbReference type="EMBL" id="NDW14174.1"/>
    </source>
</evidence>
<feature type="binding site" evidence="7">
    <location>
        <position position="261"/>
    </location>
    <ligand>
        <name>substrate</name>
    </ligand>
</feature>
<feature type="binding site" evidence="7">
    <location>
        <begin position="321"/>
        <end position="323"/>
    </location>
    <ligand>
        <name>substrate</name>
    </ligand>
</feature>
<evidence type="ECO:0000256" key="8">
    <source>
        <dbReference type="PIRSR" id="PIRSR038994-3"/>
    </source>
</evidence>
<keyword evidence="2 8" id="KW-0479">Metal-binding</keyword>
<reference evidence="10 11" key="1">
    <citation type="submission" date="2020-01" db="EMBL/GenBank/DDBJ databases">
        <title>Genomes of bacteria type strains.</title>
        <authorList>
            <person name="Chen J."/>
            <person name="Zhu S."/>
            <person name="Yang J."/>
        </authorList>
    </citation>
    <scope>NUCLEOTIDE SEQUENCE [LARGE SCALE GENOMIC DNA]</scope>
    <source>
        <strain evidence="10 11">LMG 24078</strain>
    </source>
</reference>
<dbReference type="PIRSF" id="PIRSF038994">
    <property type="entry name" value="NagA"/>
    <property type="match status" value="1"/>
</dbReference>
<feature type="active site" description="Proton donor/acceptor" evidence="6">
    <location>
        <position position="284"/>
    </location>
</feature>
<feature type="binding site" evidence="7">
    <location>
        <position position="153"/>
    </location>
    <ligand>
        <name>substrate</name>
    </ligand>
</feature>
<name>A0A6N9TA54_9ALTE</name>
<feature type="binding site" evidence="7">
    <location>
        <position position="238"/>
    </location>
    <ligand>
        <name>substrate</name>
    </ligand>
</feature>
<dbReference type="Proteomes" id="UP000471381">
    <property type="component" value="Unassembled WGS sequence"/>
</dbReference>
<keyword evidence="4 5" id="KW-0119">Carbohydrate metabolism</keyword>
<evidence type="ECO:0000256" key="2">
    <source>
        <dbReference type="ARBA" id="ARBA00022723"/>
    </source>
</evidence>
<dbReference type="InterPro" id="IPR032466">
    <property type="entry name" value="Metal_Hydrolase"/>
</dbReference>
<dbReference type="InterPro" id="IPR003764">
    <property type="entry name" value="GlcNAc_6-P_deAcase"/>
</dbReference>
<comment type="catalytic activity">
    <reaction evidence="5">
        <text>N-acetyl-D-glucosamine 6-phosphate + H2O = D-glucosamine 6-phosphate + acetate</text>
        <dbReference type="Rhea" id="RHEA:22936"/>
        <dbReference type="ChEBI" id="CHEBI:15377"/>
        <dbReference type="ChEBI" id="CHEBI:30089"/>
        <dbReference type="ChEBI" id="CHEBI:57513"/>
        <dbReference type="ChEBI" id="CHEBI:58725"/>
        <dbReference type="EC" id="3.5.1.25"/>
    </reaction>
</comment>
<evidence type="ECO:0000259" key="9">
    <source>
        <dbReference type="Pfam" id="PF01979"/>
    </source>
</evidence>
<dbReference type="GO" id="GO:0008448">
    <property type="term" value="F:N-acetylglucosamine-6-phosphate deacetylase activity"/>
    <property type="evidence" value="ECO:0007669"/>
    <property type="project" value="UniProtKB-UniRule"/>
</dbReference>
<dbReference type="SUPFAM" id="SSF51556">
    <property type="entry name" value="Metallo-dependent hydrolases"/>
    <property type="match status" value="1"/>
</dbReference>
<evidence type="ECO:0000256" key="5">
    <source>
        <dbReference type="PIRNR" id="PIRNR038994"/>
    </source>
</evidence>
<keyword evidence="11" id="KW-1185">Reference proteome</keyword>
<evidence type="ECO:0000313" key="11">
    <source>
        <dbReference type="Proteomes" id="UP000471381"/>
    </source>
</evidence>
<evidence type="ECO:0000256" key="7">
    <source>
        <dbReference type="PIRSR" id="PIRSR038994-2"/>
    </source>
</evidence>
<organism evidence="10 11">
    <name type="scientific">Alteromonas genovensis</name>
    <dbReference type="NCBI Taxonomy" id="471225"/>
    <lineage>
        <taxon>Bacteria</taxon>
        <taxon>Pseudomonadati</taxon>
        <taxon>Pseudomonadota</taxon>
        <taxon>Gammaproteobacteria</taxon>
        <taxon>Alteromonadales</taxon>
        <taxon>Alteromonadaceae</taxon>
        <taxon>Alteromonas/Salinimonas group</taxon>
        <taxon>Alteromonas</taxon>
    </lineage>
</organism>
<dbReference type="PANTHER" id="PTHR11113:SF14">
    <property type="entry name" value="N-ACETYLGLUCOSAMINE-6-PHOSPHATE DEACETYLASE"/>
    <property type="match status" value="1"/>
</dbReference>
<dbReference type="EMBL" id="JAAAWO010000001">
    <property type="protein sequence ID" value="NDW14174.1"/>
    <property type="molecule type" value="Genomic_DNA"/>
</dbReference>
<evidence type="ECO:0000256" key="3">
    <source>
        <dbReference type="ARBA" id="ARBA00022801"/>
    </source>
</evidence>
<proteinExistence type="inferred from homology"/>
<dbReference type="Pfam" id="PF01979">
    <property type="entry name" value="Amidohydro_1"/>
    <property type="match status" value="1"/>
</dbReference>
<keyword evidence="3 5" id="KW-0378">Hydrolase</keyword>
<gene>
    <name evidence="10" type="primary">nagA</name>
    <name evidence="10" type="ORF">GTQ48_01320</name>
</gene>
<dbReference type="NCBIfam" id="TIGR00221">
    <property type="entry name" value="nagA"/>
    <property type="match status" value="1"/>
</dbReference>
<dbReference type="InterPro" id="IPR011059">
    <property type="entry name" value="Metal-dep_hydrolase_composite"/>
</dbReference>
<comment type="similarity">
    <text evidence="1 5">Belongs to the metallo-dependent hydrolases superfamily. NagA family.</text>
</comment>